<dbReference type="GO" id="GO:0030154">
    <property type="term" value="P:cell differentiation"/>
    <property type="evidence" value="ECO:0007669"/>
    <property type="project" value="UniProtKB-ARBA"/>
</dbReference>
<feature type="compositionally biased region" description="Low complexity" evidence="13">
    <location>
        <begin position="651"/>
        <end position="661"/>
    </location>
</feature>
<feature type="compositionally biased region" description="Polar residues" evidence="13">
    <location>
        <begin position="1216"/>
        <end position="1225"/>
    </location>
</feature>
<dbReference type="CDD" id="cd00086">
    <property type="entry name" value="homeodomain"/>
    <property type="match status" value="1"/>
</dbReference>
<feature type="region of interest" description="Disordered" evidence="13">
    <location>
        <begin position="1185"/>
        <end position="1239"/>
    </location>
</feature>
<feature type="DNA-binding region" description="Homeobox" evidence="10">
    <location>
        <begin position="1089"/>
        <end position="1148"/>
    </location>
</feature>
<dbReference type="GO" id="GO:0000981">
    <property type="term" value="F:DNA-binding transcription factor activity, RNA polymerase II-specific"/>
    <property type="evidence" value="ECO:0007669"/>
    <property type="project" value="InterPro"/>
</dbReference>
<dbReference type="PANTHER" id="PTHR14043">
    <property type="entry name" value="CCAAT DISPLACEMENT PROTEIN-RELATED"/>
    <property type="match status" value="1"/>
</dbReference>
<feature type="compositionally biased region" description="Basic and acidic residues" evidence="13">
    <location>
        <begin position="672"/>
        <end position="682"/>
    </location>
</feature>
<feature type="domain" description="CUT" evidence="15">
    <location>
        <begin position="406"/>
        <end position="496"/>
    </location>
</feature>
<evidence type="ECO:0000256" key="7">
    <source>
        <dbReference type="ARBA" id="ARBA00023155"/>
    </source>
</evidence>
<dbReference type="GO" id="GO:0005634">
    <property type="term" value="C:nucleus"/>
    <property type="evidence" value="ECO:0007669"/>
    <property type="project" value="UniProtKB-SubCell"/>
</dbReference>
<evidence type="ECO:0000256" key="1">
    <source>
        <dbReference type="ARBA" id="ARBA00004123"/>
    </source>
</evidence>
<comment type="subcellular location">
    <subcellularLocation>
        <location evidence="1 10 11">Nucleus</location>
    </subcellularLocation>
</comment>
<evidence type="ECO:0000256" key="9">
    <source>
        <dbReference type="ARBA" id="ARBA00023242"/>
    </source>
</evidence>
<evidence type="ECO:0000256" key="6">
    <source>
        <dbReference type="ARBA" id="ARBA00023125"/>
    </source>
</evidence>
<feature type="domain" description="CUT" evidence="15">
    <location>
        <begin position="715"/>
        <end position="802"/>
    </location>
</feature>
<evidence type="ECO:0000256" key="13">
    <source>
        <dbReference type="SAM" id="MobiDB-lite"/>
    </source>
</evidence>
<evidence type="ECO:0000313" key="16">
    <source>
        <dbReference type="EMBL" id="KAI1726122.1"/>
    </source>
</evidence>
<comment type="caution">
    <text evidence="16">The sequence shown here is derived from an EMBL/GenBank/DDBJ whole genome shotgun (WGS) entry which is preliminary data.</text>
</comment>
<feature type="region of interest" description="Disordered" evidence="13">
    <location>
        <begin position="1274"/>
        <end position="1326"/>
    </location>
</feature>
<dbReference type="GO" id="GO:0000977">
    <property type="term" value="F:RNA polymerase II transcription regulatory region sequence-specific DNA binding"/>
    <property type="evidence" value="ECO:0007669"/>
    <property type="project" value="TreeGrafter"/>
</dbReference>
<feature type="compositionally biased region" description="Pro residues" evidence="13">
    <location>
        <begin position="522"/>
        <end position="531"/>
    </location>
</feature>
<feature type="compositionally biased region" description="Polar residues" evidence="13">
    <location>
        <begin position="150"/>
        <end position="160"/>
    </location>
</feature>
<dbReference type="InterPro" id="IPR009057">
    <property type="entry name" value="Homeodomain-like_sf"/>
</dbReference>
<keyword evidence="6 10" id="KW-0238">DNA-binding</keyword>
<feature type="region of interest" description="Disordered" evidence="13">
    <location>
        <begin position="1"/>
        <end position="60"/>
    </location>
</feature>
<keyword evidence="4 12" id="KW-0805">Transcription regulation</keyword>
<keyword evidence="17" id="KW-1185">Reference proteome</keyword>
<accession>A0AAD4RCI4</accession>
<feature type="region of interest" description="Disordered" evidence="13">
    <location>
        <begin position="513"/>
        <end position="536"/>
    </location>
</feature>
<dbReference type="SUPFAM" id="SSF47413">
    <property type="entry name" value="lambda repressor-like DNA-binding domains"/>
    <property type="match status" value="3"/>
</dbReference>
<reference evidence="16" key="1">
    <citation type="submission" date="2022-01" db="EMBL/GenBank/DDBJ databases">
        <title>Genome Sequence Resource for Two Populations of Ditylenchus destructor, the Migratory Endoparasitic Phytonematode.</title>
        <authorList>
            <person name="Zhang H."/>
            <person name="Lin R."/>
            <person name="Xie B."/>
        </authorList>
    </citation>
    <scope>NUCLEOTIDE SEQUENCE</scope>
    <source>
        <strain evidence="16">BazhouSP</strain>
    </source>
</reference>
<evidence type="ECO:0000256" key="3">
    <source>
        <dbReference type="ARBA" id="ARBA00022737"/>
    </source>
</evidence>
<feature type="domain" description="CUT" evidence="15">
    <location>
        <begin position="893"/>
        <end position="980"/>
    </location>
</feature>
<protein>
    <recommendedName>
        <fullName evidence="12">Homeobox protein cut-like</fullName>
    </recommendedName>
</protein>
<dbReference type="PROSITE" id="PS50071">
    <property type="entry name" value="HOMEOBOX_2"/>
    <property type="match status" value="1"/>
</dbReference>
<dbReference type="SMART" id="SM00389">
    <property type="entry name" value="HOX"/>
    <property type="match status" value="1"/>
</dbReference>
<dbReference type="Proteomes" id="UP001201812">
    <property type="component" value="Unassembled WGS sequence"/>
</dbReference>
<dbReference type="PROSITE" id="PS51042">
    <property type="entry name" value="CUT"/>
    <property type="match status" value="3"/>
</dbReference>
<keyword evidence="5" id="KW-0175">Coiled coil</keyword>
<evidence type="ECO:0000256" key="11">
    <source>
        <dbReference type="RuleBase" id="RU000682"/>
    </source>
</evidence>
<feature type="region of interest" description="Disordered" evidence="13">
    <location>
        <begin position="127"/>
        <end position="160"/>
    </location>
</feature>
<feature type="domain" description="Homeobox" evidence="14">
    <location>
        <begin position="1087"/>
        <end position="1147"/>
    </location>
</feature>
<sequence length="1326" mass="145483">MTTEEDSAICHTPSSSSTTSPKSNYSSSTNSLKMAPNSVGKNEVEQNSQLNGRHSPNENQDIENELRHKDHQITSLEAENRRLKAQLSEKEGEYQARLGELIQELERHAELVDNLQTKLTVYERKEKVAQPTKKHPNQYTNRLPGAPIRKTSNVPHKQPRYSLSQTANARNPTATQSVEQFIQSKVPTNPDEICAALSSFVEKNKAISNANNVLNGTPMDENINAISFGQRDGEIDSDALECLNKLISENPAAVFLNGGNTSSNGYQYDQTGLTETAVDPAQLIAMLFDNSSSPTPTSPKHSNSSAAIVSSIERVLEKVESQHLSIQKHCKLSDKEREKAIDDSISSTISSVAASGGKPLLSSNTVKAYSSPLSSMSIQTPQNVPKPQSEEETRIINLMQQRMSQNVARIGDHALNTIEIAKQCKRLMVAYNIGQRLFAKAVMCQVVKSQGSLSELLSKPRAWHKLTDKGREAFRRIFGWLSDDTAIELLCSLSPRRVAMPCDKIEHPTAESLLESYGPDSSPLPPMPPAEFPEDLDSDKVVDPMMDSIVSSPRSAINESVTRLPMPPTNIIVTKTIASPSPTPPISQNIGVRNSASINTVTMVSGPRTIAGGGNSRWRHDDIPKEKIIGIFEAEKAKLREQESNLERAVRSASPSSSRGSVGSGGFRRYPKHADQPMETRSSHNQVHSFSDSDYVNSSGAMGQRSRAEPAPIVQEQFERYPALDTEEVVKQVKEYLSRHSVSQRQFGENVLGLSQGSVSDLLARPKAWSQLTHKGREPFIRMKIFLDEMSDQQQKQQINGNASINGNAFEQNEDGGMDQHTATSEEFILSILDKIKSEPEPESEVCFIEEVARNSGSGPVATSTPRGAQISDETANGHELPCSEFSNEVAETDPTDFGDELDTTDIARSVKDFLSKNGVSQRAFGEHVMGMTSGSVSDLLSRPKPWVMLSWKGRESYTKMYNFLSDEKSMQALINGNHPSRTSISTQFVQKNPTEITVKELLTGTNRNGYANLLANSSAISLVTSRPAINTSRLNQTVNCVSNDSVTSANGIKRKLDEPVTRASALAQSNTMVQPPIQQSLPPAKKIPRFQRTIITDKQKEALLYIFAHEQRPSTKTIDQLSIKLGLSSRTVTNWFHNYRTRQKAKEIQLVENGMILPSGQTITIDNSNESWFKDLADILKKNNTSSSLNGTTSSSSTPANEEDNYIGPDDLSSIGVNNTSSSAGGVESDGLGSPNSEQYAIIDGNKLSLALDDELEDQVFEDHAYAAKEEDCHTPVNKSSGQRGKTTKRVDTVVRESGPASSSQLDRAIARMHNRLTSTSVARS</sequence>
<comment type="similarity">
    <text evidence="2 12">Belongs to the CUT homeobox family.</text>
</comment>
<gene>
    <name evidence="16" type="ORF">DdX_02817</name>
</gene>
<keyword evidence="7 10" id="KW-0371">Homeobox</keyword>
<dbReference type="InterPro" id="IPR017970">
    <property type="entry name" value="Homeobox_CS"/>
</dbReference>
<evidence type="ECO:0000256" key="8">
    <source>
        <dbReference type="ARBA" id="ARBA00023163"/>
    </source>
</evidence>
<keyword evidence="8 12" id="KW-0804">Transcription</keyword>
<proteinExistence type="inferred from homology"/>
<dbReference type="Gene3D" id="1.10.260.40">
    <property type="entry name" value="lambda repressor-like DNA-binding domains"/>
    <property type="match status" value="3"/>
</dbReference>
<dbReference type="InterPro" id="IPR010982">
    <property type="entry name" value="Lambda_DNA-bd_dom_sf"/>
</dbReference>
<dbReference type="EMBL" id="JAKKPZ010000002">
    <property type="protein sequence ID" value="KAI1726122.1"/>
    <property type="molecule type" value="Genomic_DNA"/>
</dbReference>
<evidence type="ECO:0000256" key="10">
    <source>
        <dbReference type="PROSITE-ProRule" id="PRU00108"/>
    </source>
</evidence>
<feature type="compositionally biased region" description="Polar residues" evidence="13">
    <location>
        <begin position="45"/>
        <end position="59"/>
    </location>
</feature>
<keyword evidence="3" id="KW-0677">Repeat</keyword>
<evidence type="ECO:0000256" key="2">
    <source>
        <dbReference type="ARBA" id="ARBA00008190"/>
    </source>
</evidence>
<evidence type="ECO:0000256" key="4">
    <source>
        <dbReference type="ARBA" id="ARBA00023015"/>
    </source>
</evidence>
<dbReference type="PROSITE" id="PS00027">
    <property type="entry name" value="HOMEOBOX_1"/>
    <property type="match status" value="1"/>
</dbReference>
<dbReference type="InterPro" id="IPR001356">
    <property type="entry name" value="HD"/>
</dbReference>
<evidence type="ECO:0000313" key="17">
    <source>
        <dbReference type="Proteomes" id="UP001201812"/>
    </source>
</evidence>
<evidence type="ECO:0000256" key="12">
    <source>
        <dbReference type="RuleBase" id="RU361129"/>
    </source>
</evidence>
<keyword evidence="9 10" id="KW-0539">Nucleus</keyword>
<name>A0AAD4RCI4_9BILA</name>
<dbReference type="Pfam" id="PF00046">
    <property type="entry name" value="Homeodomain"/>
    <property type="match status" value="1"/>
</dbReference>
<feature type="compositionally biased region" description="Low complexity" evidence="13">
    <location>
        <begin position="1185"/>
        <end position="1199"/>
    </location>
</feature>
<dbReference type="SMART" id="SM01109">
    <property type="entry name" value="CUT"/>
    <property type="match status" value="3"/>
</dbReference>
<dbReference type="InterPro" id="IPR003350">
    <property type="entry name" value="CUT_dom"/>
</dbReference>
<dbReference type="PANTHER" id="PTHR14043:SF2">
    <property type="entry name" value="HOMEOBOX PROTEIN CUT"/>
    <property type="match status" value="1"/>
</dbReference>
<feature type="compositionally biased region" description="Polar residues" evidence="13">
    <location>
        <begin position="683"/>
        <end position="701"/>
    </location>
</feature>
<evidence type="ECO:0000256" key="5">
    <source>
        <dbReference type="ARBA" id="ARBA00023054"/>
    </source>
</evidence>
<evidence type="ECO:0000259" key="14">
    <source>
        <dbReference type="PROSITE" id="PS50071"/>
    </source>
</evidence>
<dbReference type="Pfam" id="PF02376">
    <property type="entry name" value="CUT"/>
    <property type="match status" value="3"/>
</dbReference>
<feature type="compositionally biased region" description="Polar residues" evidence="13">
    <location>
        <begin position="1317"/>
        <end position="1326"/>
    </location>
</feature>
<evidence type="ECO:0000259" key="15">
    <source>
        <dbReference type="PROSITE" id="PS51042"/>
    </source>
</evidence>
<dbReference type="Gene3D" id="1.10.10.60">
    <property type="entry name" value="Homeodomain-like"/>
    <property type="match status" value="1"/>
</dbReference>
<dbReference type="SUPFAM" id="SSF46689">
    <property type="entry name" value="Homeodomain-like"/>
    <property type="match status" value="1"/>
</dbReference>
<feature type="region of interest" description="Disordered" evidence="13">
    <location>
        <begin position="643"/>
        <end position="710"/>
    </location>
</feature>
<feature type="compositionally biased region" description="Low complexity" evidence="13">
    <location>
        <begin position="12"/>
        <end position="31"/>
    </location>
</feature>
<organism evidence="16 17">
    <name type="scientific">Ditylenchus destructor</name>
    <dbReference type="NCBI Taxonomy" id="166010"/>
    <lineage>
        <taxon>Eukaryota</taxon>
        <taxon>Metazoa</taxon>
        <taxon>Ecdysozoa</taxon>
        <taxon>Nematoda</taxon>
        <taxon>Chromadorea</taxon>
        <taxon>Rhabditida</taxon>
        <taxon>Tylenchina</taxon>
        <taxon>Tylenchomorpha</taxon>
        <taxon>Sphaerularioidea</taxon>
        <taxon>Anguinidae</taxon>
        <taxon>Anguininae</taxon>
        <taxon>Ditylenchus</taxon>
    </lineage>
</organism>